<evidence type="ECO:0000259" key="1">
    <source>
        <dbReference type="PROSITE" id="PS50164"/>
    </source>
</evidence>
<evidence type="ECO:0000313" key="3">
    <source>
        <dbReference type="Proteomes" id="UP000433876"/>
    </source>
</evidence>
<dbReference type="InterPro" id="IPR006350">
    <property type="entry name" value="Intron_endoG1"/>
</dbReference>
<protein>
    <recommendedName>
        <fullName evidence="1">GIY-YIG domain-containing protein</fullName>
    </recommendedName>
</protein>
<dbReference type="VEuPathDB" id="FungiDB:SMAC_12679"/>
<dbReference type="InterPro" id="IPR000305">
    <property type="entry name" value="GIY-YIG_endonuc"/>
</dbReference>
<dbReference type="Proteomes" id="UP000433876">
    <property type="component" value="Unassembled WGS sequence"/>
</dbReference>
<dbReference type="Gene3D" id="3.40.1440.10">
    <property type="entry name" value="GIY-YIG endonuclease"/>
    <property type="match status" value="1"/>
</dbReference>
<dbReference type="AlphaFoldDB" id="A0A8S8ZG53"/>
<name>A0A8S8ZG53_SORMA</name>
<sequence length="232" mass="26637">MVVSPPPLNRWRGFHFFYLESVLIEFEHLFSYRRRCILPLRIRDYSLINSRRYYSTTNSHSQHSGSDPAPQPILILPLDPQGQGSPREDLNDKDCIKSYEGILKGKGGIYSLVNTVNGKQYIGSAKDFFIRINEHLKYKNNSNVALQKAFVKYGLDKFKLYIYEYFTYESKIISHKSLTELPPPRGPPQLCCGVFRGGGSETSYISKFDFDTLYNFSSGDPRPRRGRGAHCS</sequence>
<dbReference type="InterPro" id="IPR035901">
    <property type="entry name" value="GIY-YIG_endonuc_sf"/>
</dbReference>
<feature type="domain" description="GIY-YIG" evidence="1">
    <location>
        <begin position="105"/>
        <end position="181"/>
    </location>
</feature>
<reference evidence="2 3" key="1">
    <citation type="submission" date="2017-07" db="EMBL/GenBank/DDBJ databases">
        <title>Genome sequence of the Sordaria macrospora wild type strain R19027.</title>
        <authorList>
            <person name="Nowrousian M."/>
            <person name="Teichert I."/>
            <person name="Kueck U."/>
        </authorList>
    </citation>
    <scope>NUCLEOTIDE SEQUENCE [LARGE SCALE GENOMIC DNA]</scope>
    <source>
        <strain evidence="2 3">R19027</strain>
        <tissue evidence="2">Mycelium</tissue>
    </source>
</reference>
<dbReference type="GO" id="GO:0004519">
    <property type="term" value="F:endonuclease activity"/>
    <property type="evidence" value="ECO:0007669"/>
    <property type="project" value="InterPro"/>
</dbReference>
<accession>A0A8S8ZG53</accession>
<dbReference type="SMART" id="SM00465">
    <property type="entry name" value="GIYc"/>
    <property type="match status" value="1"/>
</dbReference>
<dbReference type="Pfam" id="PF01541">
    <property type="entry name" value="GIY-YIG"/>
    <property type="match status" value="1"/>
</dbReference>
<dbReference type="EMBL" id="NMPR01000244">
    <property type="protein sequence ID" value="KAA8624238.1"/>
    <property type="molecule type" value="Genomic_DNA"/>
</dbReference>
<dbReference type="NCBIfam" id="TIGR01453">
    <property type="entry name" value="grpIintron_endo"/>
    <property type="match status" value="1"/>
</dbReference>
<gene>
    <name evidence="2" type="ORF">SMACR_12679</name>
</gene>
<evidence type="ECO:0000313" key="2">
    <source>
        <dbReference type="EMBL" id="KAA8624238.1"/>
    </source>
</evidence>
<dbReference type="PROSITE" id="PS50164">
    <property type="entry name" value="GIY_YIG"/>
    <property type="match status" value="1"/>
</dbReference>
<comment type="caution">
    <text evidence="2">The sequence shown here is derived from an EMBL/GenBank/DDBJ whole genome shotgun (WGS) entry which is preliminary data.</text>
</comment>
<organism evidence="2 3">
    <name type="scientific">Sordaria macrospora</name>
    <dbReference type="NCBI Taxonomy" id="5147"/>
    <lineage>
        <taxon>Eukaryota</taxon>
        <taxon>Fungi</taxon>
        <taxon>Dikarya</taxon>
        <taxon>Ascomycota</taxon>
        <taxon>Pezizomycotina</taxon>
        <taxon>Sordariomycetes</taxon>
        <taxon>Sordariomycetidae</taxon>
        <taxon>Sordariales</taxon>
        <taxon>Sordariaceae</taxon>
        <taxon>Sordaria</taxon>
    </lineage>
</organism>
<dbReference type="SUPFAM" id="SSF82771">
    <property type="entry name" value="GIY-YIG endonuclease"/>
    <property type="match status" value="1"/>
</dbReference>
<proteinExistence type="predicted"/>